<dbReference type="GO" id="GO:0061928">
    <property type="term" value="F:glutathione specific gamma-glutamylcyclotransferase activity"/>
    <property type="evidence" value="ECO:0007669"/>
    <property type="project" value="UniProtKB-EC"/>
</dbReference>
<dbReference type="EMBL" id="FNCV01000007">
    <property type="protein sequence ID" value="SDH46763.1"/>
    <property type="molecule type" value="Genomic_DNA"/>
</dbReference>
<protein>
    <recommendedName>
        <fullName evidence="1">glutathione-specific gamma-glutamylcyclotransferase</fullName>
        <ecNumber evidence="1">4.3.2.7</ecNumber>
    </recommendedName>
</protein>
<sequence length="242" mass="26117">MTLTRDSLKAGALQQRIRDMGLDSDTLLSEEELCASRHATLAQAPPEAIRDGVWVFGYGSLIWNPAFHYTEHALGAIEGFHRAFCLWTSLGRGTPDKLGLVLGLENGGACQGVAYRVAPQAVDEELAIVWRREMITGAYRPSWVPFTEAPGGPTRPALAFVINHDHPRYAGHLPEATIVHHCATAAGFLGPCSEYLFNTVAHLDELGIADPTLSRLAEGVRAHQAEHGVPHVPEDESSSPGG</sequence>
<dbReference type="GO" id="GO:0006751">
    <property type="term" value="P:glutathione catabolic process"/>
    <property type="evidence" value="ECO:0007669"/>
    <property type="project" value="InterPro"/>
</dbReference>
<name>A0A1G8CN91_9PROT</name>
<keyword evidence="5" id="KW-1185">Reference proteome</keyword>
<keyword evidence="2" id="KW-0456">Lyase</keyword>
<dbReference type="InterPro" id="IPR036568">
    <property type="entry name" value="GGCT-like_sf"/>
</dbReference>
<evidence type="ECO:0000313" key="4">
    <source>
        <dbReference type="EMBL" id="SDH46763.1"/>
    </source>
</evidence>
<reference evidence="5" key="1">
    <citation type="submission" date="2016-10" db="EMBL/GenBank/DDBJ databases">
        <authorList>
            <person name="Varghese N."/>
            <person name="Submissions S."/>
        </authorList>
    </citation>
    <scope>NUCLEOTIDE SEQUENCE [LARGE SCALE GENOMIC DNA]</scope>
    <source>
        <strain evidence="5">930I</strain>
    </source>
</reference>
<dbReference type="Proteomes" id="UP000217076">
    <property type="component" value="Unassembled WGS sequence"/>
</dbReference>
<evidence type="ECO:0000256" key="3">
    <source>
        <dbReference type="SAM" id="MobiDB-lite"/>
    </source>
</evidence>
<dbReference type="SUPFAM" id="SSF110857">
    <property type="entry name" value="Gamma-glutamyl cyclotransferase-like"/>
    <property type="match status" value="1"/>
</dbReference>
<gene>
    <name evidence="4" type="ORF">SAMN05421742_10748</name>
</gene>
<dbReference type="GO" id="GO:0005737">
    <property type="term" value="C:cytoplasm"/>
    <property type="evidence" value="ECO:0007669"/>
    <property type="project" value="TreeGrafter"/>
</dbReference>
<feature type="compositionally biased region" description="Basic and acidic residues" evidence="3">
    <location>
        <begin position="221"/>
        <end position="234"/>
    </location>
</feature>
<dbReference type="PANTHER" id="PTHR12192:SF2">
    <property type="entry name" value="GLUTATHIONE-SPECIFIC GAMMA-GLUTAMYLCYCLOTRANSFERASE 2"/>
    <property type="match status" value="1"/>
</dbReference>
<evidence type="ECO:0000256" key="2">
    <source>
        <dbReference type="ARBA" id="ARBA00023239"/>
    </source>
</evidence>
<proteinExistence type="predicted"/>
<feature type="region of interest" description="Disordered" evidence="3">
    <location>
        <begin position="221"/>
        <end position="242"/>
    </location>
</feature>
<dbReference type="PANTHER" id="PTHR12192">
    <property type="entry name" value="CATION TRANSPORT PROTEIN CHAC-RELATED"/>
    <property type="match status" value="1"/>
</dbReference>
<organism evidence="4 5">
    <name type="scientific">Roseospirillum parvum</name>
    <dbReference type="NCBI Taxonomy" id="83401"/>
    <lineage>
        <taxon>Bacteria</taxon>
        <taxon>Pseudomonadati</taxon>
        <taxon>Pseudomonadota</taxon>
        <taxon>Alphaproteobacteria</taxon>
        <taxon>Rhodospirillales</taxon>
        <taxon>Rhodospirillaceae</taxon>
        <taxon>Roseospirillum</taxon>
    </lineage>
</organism>
<dbReference type="STRING" id="83401.SAMN05421742_10748"/>
<evidence type="ECO:0000256" key="1">
    <source>
        <dbReference type="ARBA" id="ARBA00012344"/>
    </source>
</evidence>
<dbReference type="Pfam" id="PF04752">
    <property type="entry name" value="ChaC"/>
    <property type="match status" value="1"/>
</dbReference>
<evidence type="ECO:0000313" key="5">
    <source>
        <dbReference type="Proteomes" id="UP000217076"/>
    </source>
</evidence>
<accession>A0A1G8CN91</accession>
<dbReference type="Gene3D" id="3.10.490.10">
    <property type="entry name" value="Gamma-glutamyl cyclotransferase-like"/>
    <property type="match status" value="1"/>
</dbReference>
<dbReference type="EC" id="4.3.2.7" evidence="1"/>
<dbReference type="InterPro" id="IPR006840">
    <property type="entry name" value="ChaC"/>
</dbReference>
<dbReference type="RefSeq" id="WP_092619899.1">
    <property type="nucleotide sequence ID" value="NZ_FNCV01000007.1"/>
</dbReference>
<dbReference type="OrthoDB" id="9795692at2"/>
<dbReference type="InterPro" id="IPR013024">
    <property type="entry name" value="GGCT-like"/>
</dbReference>
<dbReference type="AlphaFoldDB" id="A0A1G8CN91"/>
<dbReference type="CDD" id="cd06661">
    <property type="entry name" value="GGCT_like"/>
    <property type="match status" value="1"/>
</dbReference>